<evidence type="ECO:0000313" key="3">
    <source>
        <dbReference type="EMBL" id="MFC3455804.1"/>
    </source>
</evidence>
<keyword evidence="2" id="KW-0472">Membrane</keyword>
<feature type="transmembrane region" description="Helical" evidence="2">
    <location>
        <begin position="29"/>
        <end position="47"/>
    </location>
</feature>
<reference evidence="4" key="1">
    <citation type="journal article" date="2019" name="Int. J. Syst. Evol. Microbiol.">
        <title>The Global Catalogue of Microorganisms (GCM) 10K type strain sequencing project: providing services to taxonomists for standard genome sequencing and annotation.</title>
        <authorList>
            <consortium name="The Broad Institute Genomics Platform"/>
            <consortium name="The Broad Institute Genome Sequencing Center for Infectious Disease"/>
            <person name="Wu L."/>
            <person name="Ma J."/>
        </authorList>
    </citation>
    <scope>NUCLEOTIDE SEQUENCE [LARGE SCALE GENOMIC DNA]</scope>
    <source>
        <strain evidence="4">CGMCC 4.7676</strain>
    </source>
</reference>
<evidence type="ECO:0000256" key="2">
    <source>
        <dbReference type="SAM" id="Phobius"/>
    </source>
</evidence>
<dbReference type="EMBL" id="JBHRWK010000105">
    <property type="protein sequence ID" value="MFC3455804.1"/>
    <property type="molecule type" value="Genomic_DNA"/>
</dbReference>
<evidence type="ECO:0000313" key="4">
    <source>
        <dbReference type="Proteomes" id="UP001595645"/>
    </source>
</evidence>
<keyword evidence="4" id="KW-1185">Reference proteome</keyword>
<feature type="compositionally biased region" description="Acidic residues" evidence="1">
    <location>
        <begin position="59"/>
        <end position="78"/>
    </location>
</feature>
<feature type="compositionally biased region" description="Basic and acidic residues" evidence="1">
    <location>
        <begin position="85"/>
        <end position="95"/>
    </location>
</feature>
<proteinExistence type="predicted"/>
<accession>A0ABV7PCS9</accession>
<keyword evidence="2" id="KW-0812">Transmembrane</keyword>
<dbReference type="Proteomes" id="UP001595645">
    <property type="component" value="Unassembled WGS sequence"/>
</dbReference>
<dbReference type="RefSeq" id="WP_378246588.1">
    <property type="nucleotide sequence ID" value="NZ_JBHRWK010000105.1"/>
</dbReference>
<feature type="region of interest" description="Disordered" evidence="1">
    <location>
        <begin position="55"/>
        <end position="131"/>
    </location>
</feature>
<comment type="caution">
    <text evidence="3">The sequence shown here is derived from an EMBL/GenBank/DDBJ whole genome shotgun (WGS) entry which is preliminary data.</text>
</comment>
<evidence type="ECO:0000256" key="1">
    <source>
        <dbReference type="SAM" id="MobiDB-lite"/>
    </source>
</evidence>
<keyword evidence="2" id="KW-1133">Transmembrane helix</keyword>
<protein>
    <submittedName>
        <fullName evidence="3">Uncharacterized protein</fullName>
    </submittedName>
</protein>
<sequence>MLYIVLVLVLAALGLLVAALITANSLWAWISIGLSIVAGLLLVFDWLRRRKKRAAEAGAESDSESEETDAEDSEEVEDSTPAGKSDADDEKKSEDAEQTVLMPAAGELGDADETPEPQRNGDPGEEKSDPADVAIVSELETEVVVVDEYPRYHVTSCAWLESRDTIPLGIGEARQLGFTPCALCTPDADIAGQHRDKTKADS</sequence>
<gene>
    <name evidence="3" type="ORF">ACFOSH_40775</name>
</gene>
<organism evidence="3 4">
    <name type="scientific">Amycolatopsis speibonae</name>
    <dbReference type="NCBI Taxonomy" id="1450224"/>
    <lineage>
        <taxon>Bacteria</taxon>
        <taxon>Bacillati</taxon>
        <taxon>Actinomycetota</taxon>
        <taxon>Actinomycetes</taxon>
        <taxon>Pseudonocardiales</taxon>
        <taxon>Pseudonocardiaceae</taxon>
        <taxon>Amycolatopsis</taxon>
    </lineage>
</organism>
<name>A0ABV7PCS9_9PSEU</name>